<keyword evidence="2 4" id="KW-0479">Metal-binding</keyword>
<dbReference type="InterPro" id="IPR036909">
    <property type="entry name" value="Cyt_c-like_dom_sf"/>
</dbReference>
<protein>
    <submittedName>
        <fullName evidence="6">Class I cytochrome c</fullName>
    </submittedName>
</protein>
<evidence type="ECO:0000256" key="4">
    <source>
        <dbReference type="PROSITE-ProRule" id="PRU00433"/>
    </source>
</evidence>
<dbReference type="InterPro" id="IPR009056">
    <property type="entry name" value="Cyt_c-like_dom"/>
</dbReference>
<dbReference type="AlphaFoldDB" id="A0A2A5WA63"/>
<sequence length="144" mass="15541">MSLRYPLIRQTSLQLFAFYCCSVSSMTISAQSLQDGIYTAIQAERGAEEYAARCASCHSTDLRGNSNSPSLIGLSFMFIWEGKTLGELFHKMSTEMPTESPGSLSMQSYASILAFILRSNDFPAGDTDLAASADALASIPISSN</sequence>
<keyword evidence="3 4" id="KW-0408">Iron</keyword>
<accession>A0A2A5WA63</accession>
<evidence type="ECO:0000256" key="2">
    <source>
        <dbReference type="ARBA" id="ARBA00022723"/>
    </source>
</evidence>
<dbReference type="EMBL" id="NTJZ01000009">
    <property type="protein sequence ID" value="PDH33312.1"/>
    <property type="molecule type" value="Genomic_DNA"/>
</dbReference>
<keyword evidence="1 4" id="KW-0349">Heme</keyword>
<evidence type="ECO:0000259" key="5">
    <source>
        <dbReference type="PROSITE" id="PS51007"/>
    </source>
</evidence>
<organism evidence="6 7">
    <name type="scientific">OM182 bacterium MED-G28</name>
    <dbReference type="NCBI Taxonomy" id="1986256"/>
    <lineage>
        <taxon>Bacteria</taxon>
        <taxon>Pseudomonadati</taxon>
        <taxon>Pseudomonadota</taxon>
        <taxon>Gammaproteobacteria</taxon>
        <taxon>OMG group</taxon>
        <taxon>OM182 clade</taxon>
    </lineage>
</organism>
<dbReference type="PROSITE" id="PS51007">
    <property type="entry name" value="CYTC"/>
    <property type="match status" value="1"/>
</dbReference>
<dbReference type="GO" id="GO:0020037">
    <property type="term" value="F:heme binding"/>
    <property type="evidence" value="ECO:0007669"/>
    <property type="project" value="InterPro"/>
</dbReference>
<feature type="domain" description="Cytochrome c" evidence="5">
    <location>
        <begin position="41"/>
        <end position="120"/>
    </location>
</feature>
<dbReference type="Proteomes" id="UP000219329">
    <property type="component" value="Unassembled WGS sequence"/>
</dbReference>
<evidence type="ECO:0000313" key="6">
    <source>
        <dbReference type="EMBL" id="PDH33312.1"/>
    </source>
</evidence>
<dbReference type="Gene3D" id="1.10.760.10">
    <property type="entry name" value="Cytochrome c-like domain"/>
    <property type="match status" value="1"/>
</dbReference>
<gene>
    <name evidence="6" type="ORF">CNF02_08980</name>
</gene>
<evidence type="ECO:0000256" key="3">
    <source>
        <dbReference type="ARBA" id="ARBA00023004"/>
    </source>
</evidence>
<comment type="caution">
    <text evidence="6">The sequence shown here is derived from an EMBL/GenBank/DDBJ whole genome shotgun (WGS) entry which is preliminary data.</text>
</comment>
<dbReference type="GO" id="GO:0046872">
    <property type="term" value="F:metal ion binding"/>
    <property type="evidence" value="ECO:0007669"/>
    <property type="project" value="UniProtKB-KW"/>
</dbReference>
<dbReference type="GO" id="GO:0009055">
    <property type="term" value="F:electron transfer activity"/>
    <property type="evidence" value="ECO:0007669"/>
    <property type="project" value="InterPro"/>
</dbReference>
<dbReference type="Pfam" id="PF13442">
    <property type="entry name" value="Cytochrome_CBB3"/>
    <property type="match status" value="1"/>
</dbReference>
<name>A0A2A5WA63_9GAMM</name>
<reference evidence="6 7" key="1">
    <citation type="submission" date="2017-08" db="EMBL/GenBank/DDBJ databases">
        <title>Fine stratification of microbial communities through a metagenomic profile of the photic zone.</title>
        <authorList>
            <person name="Haro-Moreno J.M."/>
            <person name="Lopez-Perez M."/>
            <person name="De La Torre J."/>
            <person name="Picazo A."/>
            <person name="Camacho A."/>
            <person name="Rodriguez-Valera F."/>
        </authorList>
    </citation>
    <scope>NUCLEOTIDE SEQUENCE [LARGE SCALE GENOMIC DNA]</scope>
    <source>
        <strain evidence="6">MED-G28</strain>
    </source>
</reference>
<dbReference type="SUPFAM" id="SSF46626">
    <property type="entry name" value="Cytochrome c"/>
    <property type="match status" value="1"/>
</dbReference>
<evidence type="ECO:0000313" key="7">
    <source>
        <dbReference type="Proteomes" id="UP000219329"/>
    </source>
</evidence>
<proteinExistence type="predicted"/>
<evidence type="ECO:0000256" key="1">
    <source>
        <dbReference type="ARBA" id="ARBA00022617"/>
    </source>
</evidence>